<protein>
    <submittedName>
        <fullName evidence="1">Uncharacterized protein</fullName>
    </submittedName>
</protein>
<organism evidence="1">
    <name type="scientific">Rhizophora mucronata</name>
    <name type="common">Asiatic mangrove</name>
    <dbReference type="NCBI Taxonomy" id="61149"/>
    <lineage>
        <taxon>Eukaryota</taxon>
        <taxon>Viridiplantae</taxon>
        <taxon>Streptophyta</taxon>
        <taxon>Embryophyta</taxon>
        <taxon>Tracheophyta</taxon>
        <taxon>Spermatophyta</taxon>
        <taxon>Magnoliopsida</taxon>
        <taxon>eudicotyledons</taxon>
        <taxon>Gunneridae</taxon>
        <taxon>Pentapetalae</taxon>
        <taxon>rosids</taxon>
        <taxon>fabids</taxon>
        <taxon>Malpighiales</taxon>
        <taxon>Rhizophoraceae</taxon>
        <taxon>Rhizophora</taxon>
    </lineage>
</organism>
<sequence>MKKNKLVGKLNCWNVSLIFHTRTNYAKCNKSQTQNTYTYLLIKKLAGKFKIL</sequence>
<dbReference type="EMBL" id="GGEC01051979">
    <property type="protein sequence ID" value="MBX32463.1"/>
    <property type="molecule type" value="Transcribed_RNA"/>
</dbReference>
<accession>A0A2P2MQH2</accession>
<proteinExistence type="predicted"/>
<reference evidence="1" key="1">
    <citation type="submission" date="2018-02" db="EMBL/GenBank/DDBJ databases">
        <title>Rhizophora mucronata_Transcriptome.</title>
        <authorList>
            <person name="Meera S.P."/>
            <person name="Sreeshan A."/>
            <person name="Augustine A."/>
        </authorList>
    </citation>
    <scope>NUCLEOTIDE SEQUENCE</scope>
    <source>
        <tissue evidence="1">Leaf</tissue>
    </source>
</reference>
<name>A0A2P2MQH2_RHIMU</name>
<evidence type="ECO:0000313" key="1">
    <source>
        <dbReference type="EMBL" id="MBX32463.1"/>
    </source>
</evidence>
<dbReference type="AlphaFoldDB" id="A0A2P2MQH2"/>